<dbReference type="OrthoDB" id="1661308at2"/>
<dbReference type="Pfam" id="PF09664">
    <property type="entry name" value="DUF2399"/>
    <property type="match status" value="1"/>
</dbReference>
<sequence length="423" mass="49062">MSDLNLLKGEAALHKLFLLFKKRYESLGRIGGSVSLTSFSNDELMSISGLTGLSVEELRGKQSITLLKFEKELRRTKYQYDSLLSFLEDYFDEKLVANKDRLIQEQEREMQFWDEVKDKFSQLVWYVEWISGKSADARWIWTLYKEDAAGLVSSFKYLEEAWSLIVKEKKFIRMPLFAQKITGNPHAFDRNTVLGKMLLHLLTVDQINNEGDIRFSKTSEEENELLGHYGLIRDDIWSFVTGQNLWAETNQGIHPVWKAAQEMGTVLNLPLKELIKVDKVYPYQGKAVWVLENSSVASTLMDMVPHAPIICTHGQLRIAGWRLIELLSASGITINYSGDLDPEGMLIADRLVRRFPNSVRLWRMNEQSYAEIMSEEFVSDKRLRQLDKIQHYGLKKVAEVMQREKRAGYQEAMVEVLVWDMER</sequence>
<dbReference type="InterPro" id="IPR013495">
    <property type="entry name" value="CHP02679"/>
</dbReference>
<evidence type="ECO:0000313" key="3">
    <source>
        <dbReference type="EMBL" id="RBP00211.1"/>
    </source>
</evidence>
<dbReference type="RefSeq" id="WP_113971197.1">
    <property type="nucleotide sequence ID" value="NZ_QNRJ01000025.1"/>
</dbReference>
<comment type="caution">
    <text evidence="3">The sequence shown here is derived from an EMBL/GenBank/DDBJ whole genome shotgun (WGS) entry which is preliminary data.</text>
</comment>
<feature type="domain" description="Conserved hypothetical protein CHP02679 N terminus" evidence="2">
    <location>
        <begin position="31"/>
        <end position="245"/>
    </location>
</feature>
<dbReference type="AlphaFoldDB" id="A0A366ECT4"/>
<organism evidence="3 4">
    <name type="scientific">Rossellomorea aquimaris</name>
    <dbReference type="NCBI Taxonomy" id="189382"/>
    <lineage>
        <taxon>Bacteria</taxon>
        <taxon>Bacillati</taxon>
        <taxon>Bacillota</taxon>
        <taxon>Bacilli</taxon>
        <taxon>Bacillales</taxon>
        <taxon>Bacillaceae</taxon>
        <taxon>Rossellomorea</taxon>
    </lineage>
</organism>
<name>A0A366ECT4_9BACI</name>
<protein>
    <submittedName>
        <fullName evidence="3">Uncharacterized protein (TIGR02679 family)</fullName>
    </submittedName>
</protein>
<dbReference type="Pfam" id="PF11796">
    <property type="entry name" value="DUF3323"/>
    <property type="match status" value="1"/>
</dbReference>
<dbReference type="NCBIfam" id="TIGR02679">
    <property type="entry name" value="TIGR02679 family protein"/>
    <property type="match status" value="1"/>
</dbReference>
<dbReference type="InterPro" id="IPR024466">
    <property type="entry name" value="CHP02679_N"/>
</dbReference>
<dbReference type="Proteomes" id="UP000252118">
    <property type="component" value="Unassembled WGS sequence"/>
</dbReference>
<accession>A0A366ECT4</accession>
<proteinExistence type="predicted"/>
<feature type="domain" description="DUF2399" evidence="1">
    <location>
        <begin position="268"/>
        <end position="420"/>
    </location>
</feature>
<dbReference type="InterPro" id="IPR024465">
    <property type="entry name" value="DUF2399"/>
</dbReference>
<reference evidence="3 4" key="1">
    <citation type="submission" date="2018-06" db="EMBL/GenBank/DDBJ databases">
        <title>Freshwater and sediment microbial communities from various areas in North America, analyzing microbe dynamics in response to fracking.</title>
        <authorList>
            <person name="Lamendella R."/>
        </authorList>
    </citation>
    <scope>NUCLEOTIDE SEQUENCE [LARGE SCALE GENOMIC DNA]</scope>
    <source>
        <strain evidence="3 4">97B</strain>
    </source>
</reference>
<evidence type="ECO:0000259" key="1">
    <source>
        <dbReference type="Pfam" id="PF09664"/>
    </source>
</evidence>
<dbReference type="EMBL" id="QNRJ01000025">
    <property type="protein sequence ID" value="RBP00211.1"/>
    <property type="molecule type" value="Genomic_DNA"/>
</dbReference>
<evidence type="ECO:0000313" key="4">
    <source>
        <dbReference type="Proteomes" id="UP000252118"/>
    </source>
</evidence>
<evidence type="ECO:0000259" key="2">
    <source>
        <dbReference type="Pfam" id="PF11796"/>
    </source>
</evidence>
<gene>
    <name evidence="3" type="ORF">DET59_12528</name>
</gene>